<dbReference type="Pfam" id="PF00072">
    <property type="entry name" value="Response_reg"/>
    <property type="match status" value="1"/>
</dbReference>
<dbReference type="EMBL" id="CP022163">
    <property type="protein sequence ID" value="ATB28783.1"/>
    <property type="molecule type" value="Genomic_DNA"/>
</dbReference>
<dbReference type="RefSeq" id="WP_095977432.1">
    <property type="nucleotide sequence ID" value="NZ_CP022163.1"/>
</dbReference>
<dbReference type="SMART" id="SM00448">
    <property type="entry name" value="REC"/>
    <property type="match status" value="1"/>
</dbReference>
<accession>A0A250IC19</accession>
<dbReference type="InterPro" id="IPR052893">
    <property type="entry name" value="TCS_response_regulator"/>
</dbReference>
<proteinExistence type="predicted"/>
<dbReference type="PANTHER" id="PTHR44520:SF1">
    <property type="entry name" value="TWO-COMPONENT SYSTEM REGULATORY PROTEIN"/>
    <property type="match status" value="1"/>
</dbReference>
<feature type="modified residue" description="4-aspartylphosphate" evidence="1">
    <location>
        <position position="69"/>
    </location>
</feature>
<gene>
    <name evidence="3" type="ORF">MEBOL_002232</name>
</gene>
<evidence type="ECO:0000259" key="2">
    <source>
        <dbReference type="PROSITE" id="PS50110"/>
    </source>
</evidence>
<dbReference type="Gene3D" id="3.40.50.2300">
    <property type="match status" value="1"/>
</dbReference>
<protein>
    <submittedName>
        <fullName evidence="3">Chemotaxis protein CheY</fullName>
    </submittedName>
</protein>
<keyword evidence="4" id="KW-1185">Reference proteome</keyword>
<dbReference type="OrthoDB" id="9793549at2"/>
<dbReference type="GO" id="GO:0000160">
    <property type="term" value="P:phosphorelay signal transduction system"/>
    <property type="evidence" value="ECO:0007669"/>
    <property type="project" value="InterPro"/>
</dbReference>
<evidence type="ECO:0000256" key="1">
    <source>
        <dbReference type="PROSITE-ProRule" id="PRU00169"/>
    </source>
</evidence>
<dbReference type="Proteomes" id="UP000217289">
    <property type="component" value="Chromosome"/>
</dbReference>
<name>A0A250IC19_9BACT</name>
<feature type="domain" description="Response regulatory" evidence="2">
    <location>
        <begin position="8"/>
        <end position="136"/>
    </location>
</feature>
<sequence length="151" mass="17408">MVDVNQRVILLVEDNPDDELLTLRALRRSNFHNPVIVVRDGAEALDYLFVQGRHAERDPDIRPQVVLLDLHLPRLDGLEVLRRLRAHERTRTLPVVVLTSSNEERDLVESYQLGVNSFVHKPVDVTAFFEAVRQLGMYWLVLNELPPPRSS</sequence>
<dbReference type="PANTHER" id="PTHR44520">
    <property type="entry name" value="RESPONSE REGULATOR RCP1-RELATED"/>
    <property type="match status" value="1"/>
</dbReference>
<dbReference type="KEGG" id="mbd:MEBOL_002232"/>
<evidence type="ECO:0000313" key="3">
    <source>
        <dbReference type="EMBL" id="ATB28783.1"/>
    </source>
</evidence>
<keyword evidence="1" id="KW-0597">Phosphoprotein</keyword>
<dbReference type="SUPFAM" id="SSF52172">
    <property type="entry name" value="CheY-like"/>
    <property type="match status" value="1"/>
</dbReference>
<dbReference type="InterPro" id="IPR011006">
    <property type="entry name" value="CheY-like_superfamily"/>
</dbReference>
<reference evidence="3 4" key="1">
    <citation type="submission" date="2017-06" db="EMBL/GenBank/DDBJ databases">
        <authorList>
            <person name="Kim H.J."/>
            <person name="Triplett B.A."/>
        </authorList>
    </citation>
    <scope>NUCLEOTIDE SEQUENCE [LARGE SCALE GENOMIC DNA]</scope>
    <source>
        <strain evidence="3 4">DSM 14713</strain>
    </source>
</reference>
<dbReference type="AlphaFoldDB" id="A0A250IC19"/>
<organism evidence="3 4">
    <name type="scientific">Melittangium boletus DSM 14713</name>
    <dbReference type="NCBI Taxonomy" id="1294270"/>
    <lineage>
        <taxon>Bacteria</taxon>
        <taxon>Pseudomonadati</taxon>
        <taxon>Myxococcota</taxon>
        <taxon>Myxococcia</taxon>
        <taxon>Myxococcales</taxon>
        <taxon>Cystobacterineae</taxon>
        <taxon>Archangiaceae</taxon>
        <taxon>Melittangium</taxon>
    </lineage>
</organism>
<dbReference type="InterPro" id="IPR001789">
    <property type="entry name" value="Sig_transdc_resp-reg_receiver"/>
</dbReference>
<dbReference type="CDD" id="cd17557">
    <property type="entry name" value="REC_Rcp-like"/>
    <property type="match status" value="1"/>
</dbReference>
<dbReference type="PROSITE" id="PS50110">
    <property type="entry name" value="RESPONSE_REGULATORY"/>
    <property type="match status" value="1"/>
</dbReference>
<evidence type="ECO:0000313" key="4">
    <source>
        <dbReference type="Proteomes" id="UP000217289"/>
    </source>
</evidence>